<organism evidence="1 2">
    <name type="scientific">Roseiconus lacunae</name>
    <dbReference type="NCBI Taxonomy" id="2605694"/>
    <lineage>
        <taxon>Bacteria</taxon>
        <taxon>Pseudomonadati</taxon>
        <taxon>Planctomycetota</taxon>
        <taxon>Planctomycetia</taxon>
        <taxon>Pirellulales</taxon>
        <taxon>Pirellulaceae</taxon>
        <taxon>Roseiconus</taxon>
    </lineage>
</organism>
<dbReference type="Proteomes" id="UP001239462">
    <property type="component" value="Unassembled WGS sequence"/>
</dbReference>
<gene>
    <name evidence="1" type="ORF">QTN89_07300</name>
</gene>
<accession>A0ABT7PG00</accession>
<protein>
    <recommendedName>
        <fullName evidence="3">Secreted protein</fullName>
    </recommendedName>
</protein>
<reference evidence="1 2" key="1">
    <citation type="submission" date="2023-06" db="EMBL/GenBank/DDBJ databases">
        <title>Roseiconus lacunae JC819 isolated from Gulf of Mannar region, Tamil Nadu.</title>
        <authorList>
            <person name="Pk S."/>
            <person name="Ch S."/>
            <person name="Ch V.R."/>
        </authorList>
    </citation>
    <scope>NUCLEOTIDE SEQUENCE [LARGE SCALE GENOMIC DNA]</scope>
    <source>
        <strain evidence="1 2">JC819</strain>
    </source>
</reference>
<evidence type="ECO:0000313" key="1">
    <source>
        <dbReference type="EMBL" id="MDM4015229.1"/>
    </source>
</evidence>
<keyword evidence="2" id="KW-1185">Reference proteome</keyword>
<proteinExistence type="predicted"/>
<name>A0ABT7PG00_9BACT</name>
<dbReference type="RefSeq" id="WP_289162705.1">
    <property type="nucleotide sequence ID" value="NZ_JASZZN010000004.1"/>
</dbReference>
<dbReference type="PROSITE" id="PS51257">
    <property type="entry name" value="PROKAR_LIPOPROTEIN"/>
    <property type="match status" value="1"/>
</dbReference>
<evidence type="ECO:0000313" key="2">
    <source>
        <dbReference type="Proteomes" id="UP001239462"/>
    </source>
</evidence>
<comment type="caution">
    <text evidence="1">The sequence shown here is derived from an EMBL/GenBank/DDBJ whole genome shotgun (WGS) entry which is preliminary data.</text>
</comment>
<evidence type="ECO:0008006" key="3">
    <source>
        <dbReference type="Google" id="ProtNLM"/>
    </source>
</evidence>
<dbReference type="EMBL" id="JASZZN010000004">
    <property type="protein sequence ID" value="MDM4015229.1"/>
    <property type="molecule type" value="Genomic_DNA"/>
</dbReference>
<sequence>MKYAFAMSIVLGVCGCDHDESIDPPAPGSTITQPNESDIEVRVDRHSPAVNTRSDGRNERRESLREAIDNVDVNVDESGVDVDID</sequence>